<dbReference type="eggNOG" id="ENOG50330G6">
    <property type="taxonomic scope" value="Bacteria"/>
</dbReference>
<sequence length="95" mass="10351">MSSITEILRNCSHEKVAQAAVASLGYAFARKVEAAACAKGMSIGRFTAETVGDFERHSDLQEKDALGQVMKRADQPILTGLHHILEPVLDQREAN</sequence>
<gene>
    <name evidence="1" type="ordered locus">Bind_1975</name>
</gene>
<reference evidence="2" key="1">
    <citation type="submission" date="2008-03" db="EMBL/GenBank/DDBJ databases">
        <title>Complete sequence of chromosome of Beijerinckia indica subsp. indica ATCC 9039.</title>
        <authorList>
            <consortium name="US DOE Joint Genome Institute"/>
            <person name="Copeland A."/>
            <person name="Lucas S."/>
            <person name="Lapidus A."/>
            <person name="Glavina del Rio T."/>
            <person name="Dalin E."/>
            <person name="Tice H."/>
            <person name="Bruce D."/>
            <person name="Goodwin L."/>
            <person name="Pitluck S."/>
            <person name="LaButti K."/>
            <person name="Schmutz J."/>
            <person name="Larimer F."/>
            <person name="Land M."/>
            <person name="Hauser L."/>
            <person name="Kyrpides N."/>
            <person name="Mikhailova N."/>
            <person name="Dunfield P.F."/>
            <person name="Dedysh S.N."/>
            <person name="Liesack W."/>
            <person name="Saw J.H."/>
            <person name="Alam M."/>
            <person name="Chen Y."/>
            <person name="Murrell J.C."/>
            <person name="Richardson P."/>
        </authorList>
    </citation>
    <scope>NUCLEOTIDE SEQUENCE [LARGE SCALE GENOMIC DNA]</scope>
    <source>
        <strain evidence="2">ATCC 9039 / DSM 1715 / NCIMB 8712</strain>
    </source>
</reference>
<name>B2IF33_BEII9</name>
<dbReference type="AlphaFoldDB" id="B2IF33"/>
<dbReference type="HOGENOM" id="CLU_2302608_0_0_5"/>
<dbReference type="Proteomes" id="UP000001695">
    <property type="component" value="Chromosome"/>
</dbReference>
<dbReference type="KEGG" id="bid:Bind_1975"/>
<evidence type="ECO:0000313" key="1">
    <source>
        <dbReference type="EMBL" id="ACB95598.1"/>
    </source>
</evidence>
<proteinExistence type="predicted"/>
<dbReference type="OrthoDB" id="8450524at2"/>
<reference evidence="1 2" key="2">
    <citation type="journal article" date="2010" name="J. Bacteriol.">
        <title>Complete genome sequence of Beijerinckia indica subsp. indica.</title>
        <authorList>
            <person name="Tamas I."/>
            <person name="Dedysh S.N."/>
            <person name="Liesack W."/>
            <person name="Stott M.B."/>
            <person name="Alam M."/>
            <person name="Murrell J.C."/>
            <person name="Dunfield P.F."/>
        </authorList>
    </citation>
    <scope>NUCLEOTIDE SEQUENCE [LARGE SCALE GENOMIC DNA]</scope>
    <source>
        <strain evidence="2">ATCC 9039 / DSM 1715 / NCIMB 8712</strain>
    </source>
</reference>
<dbReference type="EMBL" id="CP001016">
    <property type="protein sequence ID" value="ACB95598.1"/>
    <property type="molecule type" value="Genomic_DNA"/>
</dbReference>
<accession>B2IF33</accession>
<evidence type="ECO:0000313" key="2">
    <source>
        <dbReference type="Proteomes" id="UP000001695"/>
    </source>
</evidence>
<organism evidence="1 2">
    <name type="scientific">Beijerinckia indica subsp. indica (strain ATCC 9039 / DSM 1715 / NCIMB 8712)</name>
    <dbReference type="NCBI Taxonomy" id="395963"/>
    <lineage>
        <taxon>Bacteria</taxon>
        <taxon>Pseudomonadati</taxon>
        <taxon>Pseudomonadota</taxon>
        <taxon>Alphaproteobacteria</taxon>
        <taxon>Hyphomicrobiales</taxon>
        <taxon>Beijerinckiaceae</taxon>
        <taxon>Beijerinckia</taxon>
    </lineage>
</organism>
<keyword evidence="2" id="KW-1185">Reference proteome</keyword>
<dbReference type="RefSeq" id="WP_012384954.1">
    <property type="nucleotide sequence ID" value="NC_010581.1"/>
</dbReference>
<protein>
    <submittedName>
        <fullName evidence="1">Uncharacterized protein</fullName>
    </submittedName>
</protein>